<dbReference type="Proteomes" id="UP000016540">
    <property type="component" value="Unassembled WGS sequence"/>
</dbReference>
<dbReference type="GO" id="GO:0005829">
    <property type="term" value="C:cytosol"/>
    <property type="evidence" value="ECO:0007669"/>
    <property type="project" value="TreeGrafter"/>
</dbReference>
<evidence type="ECO:0000256" key="3">
    <source>
        <dbReference type="ARBA" id="ARBA00023239"/>
    </source>
</evidence>
<dbReference type="PANTHER" id="PTHR38683:SF1">
    <property type="entry name" value="CHORISMATE PYRUVATE-LYASE"/>
    <property type="match status" value="1"/>
</dbReference>
<proteinExistence type="inferred from homology"/>
<feature type="binding site" evidence="4">
    <location>
        <position position="96"/>
    </location>
    <ligand>
        <name>substrate</name>
    </ligand>
</feature>
<gene>
    <name evidence="4" type="primary">ubiC</name>
    <name evidence="5" type="ORF">MARLIPOL_05670</name>
</gene>
<dbReference type="SUPFAM" id="SSF64288">
    <property type="entry name" value="Chorismate lyase-like"/>
    <property type="match status" value="1"/>
</dbReference>
<dbReference type="GO" id="GO:0006744">
    <property type="term" value="P:ubiquinone biosynthetic process"/>
    <property type="evidence" value="ECO:0007669"/>
    <property type="project" value="UniProtKB-UniRule"/>
</dbReference>
<keyword evidence="6" id="KW-1185">Reference proteome</keyword>
<dbReference type="Gene3D" id="3.40.1410.10">
    <property type="entry name" value="Chorismate lyase-like"/>
    <property type="match status" value="1"/>
</dbReference>
<accession>R8B4H5</accession>
<dbReference type="HOGENOM" id="CLU_096824_3_0_6"/>
<dbReference type="PANTHER" id="PTHR38683">
    <property type="entry name" value="CHORISMATE PYRUVATE-LYASE"/>
    <property type="match status" value="1"/>
</dbReference>
<dbReference type="PATRIC" id="fig|1318628.3.peg.1137"/>
<dbReference type="InterPro" id="IPR007440">
    <property type="entry name" value="Chorismate--pyruvate_lyase"/>
</dbReference>
<evidence type="ECO:0000256" key="2">
    <source>
        <dbReference type="ARBA" id="ARBA00022688"/>
    </source>
</evidence>
<reference evidence="5 6" key="1">
    <citation type="journal article" date="2013" name="Genome Announc.">
        <title>Draft Genome Sequence of the Moderately Halophilic Bacterium Marinobacter lipolyticus Strain SM19.</title>
        <authorList>
            <person name="Papke R.T."/>
            <person name="de la Haba R.R."/>
            <person name="Infante-Dominguez C."/>
            <person name="Perez D."/>
            <person name="Sanchez-Porro C."/>
            <person name="Lapierre P."/>
            <person name="Ventosa A."/>
        </authorList>
    </citation>
    <scope>NUCLEOTIDE SEQUENCE [LARGE SCALE GENOMIC DNA]</scope>
    <source>
        <strain evidence="5 6">SM19</strain>
    </source>
</reference>
<sequence length="151" mass="17330">MHGPARYWLQVEGSLTRELQLRCARSFHVDVTREGFTLPNREEARTLNIPERQYAWIREVHLCGDGEPWVLARTIIPLATLAGSGRCLRHLGRKPLGAWLFSNPLWQRGPFETGICHTSHPAQPPVARRSRFYSGDKALLVGEYFLPRFCH</sequence>
<keyword evidence="3 4" id="KW-0456">Lyase</keyword>
<keyword evidence="2 4" id="KW-0831">Ubiquinone biosynthesis</keyword>
<dbReference type="InterPro" id="IPR028978">
    <property type="entry name" value="Chorismate_lyase_/UTRA_dom_sf"/>
</dbReference>
<dbReference type="STRING" id="1318628.MARLIPOL_05670"/>
<organism evidence="5 6">
    <name type="scientific">Marinobacter lipolyticus SM19</name>
    <dbReference type="NCBI Taxonomy" id="1318628"/>
    <lineage>
        <taxon>Bacteria</taxon>
        <taxon>Pseudomonadati</taxon>
        <taxon>Pseudomonadota</taxon>
        <taxon>Gammaproteobacteria</taxon>
        <taxon>Pseudomonadales</taxon>
        <taxon>Marinobacteraceae</taxon>
        <taxon>Marinobacter</taxon>
    </lineage>
</organism>
<comment type="similarity">
    <text evidence="4">Belongs to the UbiC family.</text>
</comment>
<feature type="binding site" evidence="4">
    <location>
        <position position="143"/>
    </location>
    <ligand>
        <name>substrate</name>
    </ligand>
</feature>
<dbReference type="AlphaFoldDB" id="R8B4H5"/>
<dbReference type="EMBL" id="ASAD01000007">
    <property type="protein sequence ID" value="EON93498.1"/>
    <property type="molecule type" value="Genomic_DNA"/>
</dbReference>
<comment type="caution">
    <text evidence="4">Lacks conserved residue(s) required for the propagation of feature annotation.</text>
</comment>
<evidence type="ECO:0000313" key="5">
    <source>
        <dbReference type="EMBL" id="EON93498.1"/>
    </source>
</evidence>
<dbReference type="HAMAP" id="MF_01632">
    <property type="entry name" value="UbiC"/>
    <property type="match status" value="1"/>
</dbReference>
<dbReference type="eggNOG" id="COG3161">
    <property type="taxonomic scope" value="Bacteria"/>
</dbReference>
<comment type="pathway">
    <text evidence="4">Cofactor biosynthesis; ubiquinone biosynthesis.</text>
</comment>
<keyword evidence="4 5" id="KW-0670">Pyruvate</keyword>
<keyword evidence="1 4" id="KW-0963">Cytoplasm</keyword>
<dbReference type="Pfam" id="PF04345">
    <property type="entry name" value="Chor_lyase"/>
    <property type="match status" value="1"/>
</dbReference>
<dbReference type="EC" id="4.1.3.40" evidence="4"/>
<comment type="function">
    <text evidence="4">Removes the pyruvyl group from chorismate, with concomitant aromatization of the ring, to provide 4-hydroxybenzoate (4HB) for the ubiquinone pathway.</text>
</comment>
<evidence type="ECO:0000313" key="6">
    <source>
        <dbReference type="Proteomes" id="UP000016540"/>
    </source>
</evidence>
<evidence type="ECO:0000256" key="4">
    <source>
        <dbReference type="HAMAP-Rule" id="MF_01632"/>
    </source>
</evidence>
<dbReference type="GO" id="GO:0008813">
    <property type="term" value="F:chorismate lyase activity"/>
    <property type="evidence" value="ECO:0007669"/>
    <property type="project" value="UniProtKB-UniRule"/>
</dbReference>
<evidence type="ECO:0000256" key="1">
    <source>
        <dbReference type="ARBA" id="ARBA00022490"/>
    </source>
</evidence>
<comment type="catalytic activity">
    <reaction evidence="4">
        <text>chorismate = 4-hydroxybenzoate + pyruvate</text>
        <dbReference type="Rhea" id="RHEA:16505"/>
        <dbReference type="ChEBI" id="CHEBI:15361"/>
        <dbReference type="ChEBI" id="CHEBI:17879"/>
        <dbReference type="ChEBI" id="CHEBI:29748"/>
        <dbReference type="EC" id="4.1.3.40"/>
    </reaction>
</comment>
<feature type="binding site" evidence="4">
    <location>
        <position position="58"/>
    </location>
    <ligand>
        <name>substrate</name>
    </ligand>
</feature>
<comment type="subcellular location">
    <subcellularLocation>
        <location evidence="4">Cytoplasm</location>
    </subcellularLocation>
</comment>
<dbReference type="UniPathway" id="UPA00232"/>
<dbReference type="GO" id="GO:0042866">
    <property type="term" value="P:pyruvate biosynthetic process"/>
    <property type="evidence" value="ECO:0007669"/>
    <property type="project" value="UniProtKB-UniRule"/>
</dbReference>
<protein>
    <recommendedName>
        <fullName evidence="4">Probable chorismate pyruvate-lyase</fullName>
        <shortName evidence="4">CL</shortName>
        <shortName evidence="4">CPL</shortName>
        <ecNumber evidence="4">4.1.3.40</ecNumber>
    </recommendedName>
</protein>
<comment type="caution">
    <text evidence="5">The sequence shown here is derived from an EMBL/GenBank/DDBJ whole genome shotgun (WGS) entry which is preliminary data.</text>
</comment>
<name>R8B4H5_9GAMM</name>